<reference evidence="2" key="1">
    <citation type="submission" date="2020-10" db="EMBL/GenBank/DDBJ databases">
        <authorList>
            <person name="Gilroy R."/>
        </authorList>
    </citation>
    <scope>NUCLEOTIDE SEQUENCE</scope>
    <source>
        <strain evidence="2">CHK165-10780</strain>
    </source>
</reference>
<dbReference type="InterPro" id="IPR021027">
    <property type="entry name" value="Transposase_put_HTH"/>
</dbReference>
<organism evidence="2 3">
    <name type="scientific">Candidatus Faecenecus gallistercoris</name>
    <dbReference type="NCBI Taxonomy" id="2840793"/>
    <lineage>
        <taxon>Bacteria</taxon>
        <taxon>Bacillati</taxon>
        <taxon>Bacillota</taxon>
        <taxon>Bacillota incertae sedis</taxon>
        <taxon>Candidatus Faecenecus</taxon>
    </lineage>
</organism>
<evidence type="ECO:0000313" key="3">
    <source>
        <dbReference type="Proteomes" id="UP000886725"/>
    </source>
</evidence>
<reference evidence="2" key="2">
    <citation type="journal article" date="2021" name="PeerJ">
        <title>Extensive microbial diversity within the chicken gut microbiome revealed by metagenomics and culture.</title>
        <authorList>
            <person name="Gilroy R."/>
            <person name="Ravi A."/>
            <person name="Getino M."/>
            <person name="Pursley I."/>
            <person name="Horton D.L."/>
            <person name="Alikhan N.F."/>
            <person name="Baker D."/>
            <person name="Gharbi K."/>
            <person name="Hall N."/>
            <person name="Watson M."/>
            <person name="Adriaenssens E.M."/>
            <person name="Foster-Nyarko E."/>
            <person name="Jarju S."/>
            <person name="Secka A."/>
            <person name="Antonio M."/>
            <person name="Oren A."/>
            <person name="Chaudhuri R.R."/>
            <person name="La Ragione R."/>
            <person name="Hildebrand F."/>
            <person name="Pallen M.J."/>
        </authorList>
    </citation>
    <scope>NUCLEOTIDE SEQUENCE</scope>
    <source>
        <strain evidence="2">CHK165-10780</strain>
    </source>
</reference>
<evidence type="ECO:0000259" key="1">
    <source>
        <dbReference type="Pfam" id="PF12323"/>
    </source>
</evidence>
<name>A0A9D0Z063_9FIRM</name>
<dbReference type="Proteomes" id="UP000886725">
    <property type="component" value="Unassembled WGS sequence"/>
</dbReference>
<gene>
    <name evidence="2" type="ORF">IAC85_06715</name>
</gene>
<protein>
    <submittedName>
        <fullName evidence="2">Helix-turn-helix domain-containing protein</fullName>
    </submittedName>
</protein>
<comment type="caution">
    <text evidence="2">The sequence shown here is derived from an EMBL/GenBank/DDBJ whole genome shotgun (WGS) entry which is preliminary data.</text>
</comment>
<feature type="non-terminal residue" evidence="2">
    <location>
        <position position="33"/>
    </location>
</feature>
<proteinExistence type="predicted"/>
<feature type="domain" description="Transposase putative helix-turn-helix" evidence="1">
    <location>
        <begin position="1"/>
        <end position="33"/>
    </location>
</feature>
<sequence>MYKSYQFRMYPNKQQIIMIQKTFGCTRFVYNHY</sequence>
<dbReference type="AlphaFoldDB" id="A0A9D0Z063"/>
<evidence type="ECO:0000313" key="2">
    <source>
        <dbReference type="EMBL" id="HIQ65411.1"/>
    </source>
</evidence>
<accession>A0A9D0Z063</accession>
<dbReference type="EMBL" id="DVFU01000131">
    <property type="protein sequence ID" value="HIQ65411.1"/>
    <property type="molecule type" value="Genomic_DNA"/>
</dbReference>
<dbReference type="Pfam" id="PF12323">
    <property type="entry name" value="HTH_OrfB_IS605"/>
    <property type="match status" value="1"/>
</dbReference>